<organism evidence="2 3">
    <name type="scientific">Hyalangium rubrum</name>
    <dbReference type="NCBI Taxonomy" id="3103134"/>
    <lineage>
        <taxon>Bacteria</taxon>
        <taxon>Pseudomonadati</taxon>
        <taxon>Myxococcota</taxon>
        <taxon>Myxococcia</taxon>
        <taxon>Myxococcales</taxon>
        <taxon>Cystobacterineae</taxon>
        <taxon>Archangiaceae</taxon>
        <taxon>Hyalangium</taxon>
    </lineage>
</organism>
<dbReference type="Proteomes" id="UP001291309">
    <property type="component" value="Unassembled WGS sequence"/>
</dbReference>
<name>A0ABU5HCU2_9BACT</name>
<evidence type="ECO:0000313" key="2">
    <source>
        <dbReference type="EMBL" id="MDY7230637.1"/>
    </source>
</evidence>
<evidence type="ECO:0000256" key="1">
    <source>
        <dbReference type="SAM" id="MobiDB-lite"/>
    </source>
</evidence>
<dbReference type="EMBL" id="JAXIVS010000012">
    <property type="protein sequence ID" value="MDY7230637.1"/>
    <property type="molecule type" value="Genomic_DNA"/>
</dbReference>
<dbReference type="RefSeq" id="WP_321549363.1">
    <property type="nucleotide sequence ID" value="NZ_JAXIVS010000012.1"/>
</dbReference>
<evidence type="ECO:0000313" key="3">
    <source>
        <dbReference type="Proteomes" id="UP001291309"/>
    </source>
</evidence>
<dbReference type="Gene3D" id="3.40.390.70">
    <property type="match status" value="1"/>
</dbReference>
<gene>
    <name evidence="2" type="ORF">SYV04_29850</name>
</gene>
<comment type="caution">
    <text evidence="2">The sequence shown here is derived from an EMBL/GenBank/DDBJ whole genome shotgun (WGS) entry which is preliminary data.</text>
</comment>
<dbReference type="Pfam" id="PF15887">
    <property type="entry name" value="Peptidase_Mx"/>
    <property type="match status" value="1"/>
</dbReference>
<feature type="region of interest" description="Disordered" evidence="1">
    <location>
        <begin position="1"/>
        <end position="27"/>
    </location>
</feature>
<protein>
    <submittedName>
        <fullName evidence="2">Zinc-binding metallopeptidase</fullName>
    </submittedName>
</protein>
<dbReference type="InterPro" id="IPR031321">
    <property type="entry name" value="UCP012641"/>
</dbReference>
<reference evidence="2 3" key="1">
    <citation type="submission" date="2023-12" db="EMBL/GenBank/DDBJ databases">
        <title>the genome sequence of Hyalangium sp. s54d21.</title>
        <authorList>
            <person name="Zhang X."/>
        </authorList>
    </citation>
    <scope>NUCLEOTIDE SEQUENCE [LARGE SCALE GENOMIC DNA]</scope>
    <source>
        <strain evidence="3">s54d21</strain>
    </source>
</reference>
<sequence>MLSPSQITFREKTITDPHEAADSPRRPEREALLQARIKDLKLHLKGTALERHIQQLYGELEAKGISFRPECYLSDQWGCPSGVPVIGLPFYLADPRLHTLEAELGGDAETEREILMYLRHEAGHAFNYAYRLYDTEEWRKIFGDYSKPYHDDYKPRPFSRKYVVHISGWYAQKHPDEDFAETFAVWLTPGMDWAKRYAGWGALKKLHYVDEILKRLGRTPQLVQLADRDLDVEDMEETVLDHYRQRQLEERVELSLRDHLDQELLGLFEPADAAPASAETLVRAERQSLIQAVTQYSGVGAPMVRALVDHLVDRATALRLTIHLDKTREYLTKLTSLVTALAMNYLYTDRFFEVD</sequence>
<accession>A0ABU5HCU2</accession>
<proteinExistence type="predicted"/>
<feature type="compositionally biased region" description="Basic and acidic residues" evidence="1">
    <location>
        <begin position="9"/>
        <end position="27"/>
    </location>
</feature>
<keyword evidence="3" id="KW-1185">Reference proteome</keyword>